<dbReference type="SMART" id="SM01181">
    <property type="entry name" value="E2_bind"/>
    <property type="match status" value="1"/>
</dbReference>
<reference evidence="3" key="1">
    <citation type="submission" date="2017-11" db="EMBL/GenBank/DDBJ databases">
        <authorList>
            <person name="Lima N.C."/>
            <person name="Parody-Merino A.M."/>
            <person name="Battley P.F."/>
            <person name="Fidler A.E."/>
            <person name="Prosdocimi F."/>
        </authorList>
    </citation>
    <scope>NUCLEOTIDE SEQUENCE [LARGE SCALE GENOMIC DNA]</scope>
</reference>
<feature type="domain" description="E2 binding" evidence="1">
    <location>
        <begin position="50"/>
        <end position="135"/>
    </location>
</feature>
<reference evidence="3" key="2">
    <citation type="submission" date="2017-12" db="EMBL/GenBank/DDBJ databases">
        <title>Genome sequence of the Bar-tailed Godwit (Limosa lapponica baueri).</title>
        <authorList>
            <person name="Lima N.C.B."/>
            <person name="Parody-Merino A.M."/>
            <person name="Battley P.F."/>
            <person name="Fidler A.E."/>
            <person name="Prosdocimi F."/>
        </authorList>
    </citation>
    <scope>NUCLEOTIDE SEQUENCE [LARGE SCALE GENOMIC DNA]</scope>
</reference>
<dbReference type="InterPro" id="IPR035985">
    <property type="entry name" value="Ubiquitin-activating_enz"/>
</dbReference>
<dbReference type="InterPro" id="IPR014929">
    <property type="entry name" value="E2-binding"/>
</dbReference>
<keyword evidence="3" id="KW-1185">Reference proteome</keyword>
<evidence type="ECO:0000313" key="3">
    <source>
        <dbReference type="Proteomes" id="UP000233556"/>
    </source>
</evidence>
<proteinExistence type="predicted"/>
<dbReference type="UniPathway" id="UPA00885"/>
<dbReference type="SUPFAM" id="SSF69572">
    <property type="entry name" value="Activating enzymes of the ubiquitin-like proteins"/>
    <property type="match status" value="1"/>
</dbReference>
<accession>A0A2I0T850</accession>
<dbReference type="Gene3D" id="3.10.290.20">
    <property type="entry name" value="Ubiquitin-like 2 activating enzyme e1b. Chain: B, domain 3"/>
    <property type="match status" value="1"/>
</dbReference>
<dbReference type="EMBL" id="KZ515753">
    <property type="protein sequence ID" value="PKU29974.1"/>
    <property type="molecule type" value="Genomic_DNA"/>
</dbReference>
<gene>
    <name evidence="2" type="ORF">llap_19722</name>
</gene>
<dbReference type="OrthoDB" id="5977743at2759"/>
<evidence type="ECO:0000259" key="1">
    <source>
        <dbReference type="SMART" id="SM01181"/>
    </source>
</evidence>
<dbReference type="AlphaFoldDB" id="A0A2I0T850"/>
<organism evidence="2 3">
    <name type="scientific">Limosa lapponica baueri</name>
    <dbReference type="NCBI Taxonomy" id="1758121"/>
    <lineage>
        <taxon>Eukaryota</taxon>
        <taxon>Metazoa</taxon>
        <taxon>Chordata</taxon>
        <taxon>Craniata</taxon>
        <taxon>Vertebrata</taxon>
        <taxon>Euteleostomi</taxon>
        <taxon>Archelosauria</taxon>
        <taxon>Archosauria</taxon>
        <taxon>Dinosauria</taxon>
        <taxon>Saurischia</taxon>
        <taxon>Theropoda</taxon>
        <taxon>Coelurosauria</taxon>
        <taxon>Aves</taxon>
        <taxon>Neognathae</taxon>
        <taxon>Neoaves</taxon>
        <taxon>Charadriiformes</taxon>
        <taxon>Scolopacidae</taxon>
        <taxon>Limosa</taxon>
    </lineage>
</organism>
<protein>
    <submittedName>
        <fullName evidence="2">Nedd8-activating enzyme e1 catalytic subunit isoform x3</fullName>
    </submittedName>
</protein>
<dbReference type="Proteomes" id="UP000233556">
    <property type="component" value="Unassembled WGS sequence"/>
</dbReference>
<dbReference type="Pfam" id="PF08825">
    <property type="entry name" value="E2_bind"/>
    <property type="match status" value="1"/>
</dbReference>
<dbReference type="GO" id="GO:0045116">
    <property type="term" value="P:protein neddylation"/>
    <property type="evidence" value="ECO:0007669"/>
    <property type="project" value="UniProtKB-UniPathway"/>
</dbReference>
<dbReference type="FunFam" id="3.10.290.20:FF:000001">
    <property type="entry name" value="NEDD8-activating enzyme E1 catalytic subunit, variant"/>
    <property type="match status" value="1"/>
</dbReference>
<dbReference type="GO" id="GO:0019781">
    <property type="term" value="F:NEDD8 activating enzyme activity"/>
    <property type="evidence" value="ECO:0007669"/>
    <property type="project" value="InterPro"/>
</dbReference>
<sequence length="136" mass="15233">MAVDGGCGDTGDWEGRWNHVKKFLERSGPFTHPDFEPGTQALSGFRQIHVIDMDTIDVSNLNRQFLFRQMKSPAITATMYGGNKTLYLQTVASIEERTRPNLSKTLKELGLVDGQELAVADVTTPQTMLFKLHFTT</sequence>
<name>A0A2I0T850_LIMLA</name>
<evidence type="ECO:0000313" key="2">
    <source>
        <dbReference type="EMBL" id="PKU29974.1"/>
    </source>
</evidence>